<gene>
    <name evidence="2" type="ORF">B7P34_03450</name>
</gene>
<feature type="compositionally biased region" description="Polar residues" evidence="1">
    <location>
        <begin position="111"/>
        <end position="125"/>
    </location>
</feature>
<evidence type="ECO:0000313" key="3">
    <source>
        <dbReference type="Proteomes" id="UP000242427"/>
    </source>
</evidence>
<dbReference type="EMBL" id="PXWG01000004">
    <property type="protein sequence ID" value="PSJ30066.1"/>
    <property type="molecule type" value="Genomic_DNA"/>
</dbReference>
<proteinExistence type="predicted"/>
<feature type="region of interest" description="Disordered" evidence="1">
    <location>
        <begin position="69"/>
        <end position="125"/>
    </location>
</feature>
<organism evidence="2 3">
    <name type="scientific">Streptosporangium nondiastaticum</name>
    <dbReference type="NCBI Taxonomy" id="35764"/>
    <lineage>
        <taxon>Bacteria</taxon>
        <taxon>Bacillati</taxon>
        <taxon>Actinomycetota</taxon>
        <taxon>Actinomycetes</taxon>
        <taxon>Streptosporangiales</taxon>
        <taxon>Streptosporangiaceae</taxon>
        <taxon>Streptosporangium</taxon>
    </lineage>
</organism>
<keyword evidence="3" id="KW-1185">Reference proteome</keyword>
<evidence type="ECO:0000313" key="2">
    <source>
        <dbReference type="EMBL" id="PSJ30066.1"/>
    </source>
</evidence>
<sequence>MRMRLGLRVRMGMRMRMRVRIRMRIRLLMGLRTLVRRLGRVRLLRLWSVRLVHRLLTLVVDHGGSSCPTTVTAHSQIDRRAASNGLSVETPGGAGPPPPAAFAAGRKTVPAQASTATSRHATLTA</sequence>
<name>A0A9X7JUP7_9ACTN</name>
<dbReference type="AlphaFoldDB" id="A0A9X7JUP7"/>
<protein>
    <submittedName>
        <fullName evidence="2">Uncharacterized protein</fullName>
    </submittedName>
</protein>
<evidence type="ECO:0000256" key="1">
    <source>
        <dbReference type="SAM" id="MobiDB-lite"/>
    </source>
</evidence>
<comment type="caution">
    <text evidence="2">The sequence shown here is derived from an EMBL/GenBank/DDBJ whole genome shotgun (WGS) entry which is preliminary data.</text>
</comment>
<accession>A0A9X7JUP7</accession>
<reference evidence="2 3" key="1">
    <citation type="submission" date="2018-03" db="EMBL/GenBank/DDBJ databases">
        <title>Chitinolytic properties of Streptosporangium nondiastaticum TBG75A20.</title>
        <authorList>
            <person name="Gayathri V."/>
            <person name="Shiburaj S."/>
        </authorList>
    </citation>
    <scope>NUCLEOTIDE SEQUENCE [LARGE SCALE GENOMIC DNA]</scope>
    <source>
        <strain evidence="2 3">TBG75A20</strain>
    </source>
</reference>
<dbReference type="Proteomes" id="UP000242427">
    <property type="component" value="Unassembled WGS sequence"/>
</dbReference>